<proteinExistence type="predicted"/>
<keyword evidence="1" id="KW-0812">Transmembrane</keyword>
<dbReference type="Proteomes" id="UP000257323">
    <property type="component" value="Unassembled WGS sequence"/>
</dbReference>
<feature type="transmembrane region" description="Helical" evidence="1">
    <location>
        <begin position="230"/>
        <end position="251"/>
    </location>
</feature>
<evidence type="ECO:0000313" key="2">
    <source>
        <dbReference type="EMBL" id="RFT17073.1"/>
    </source>
</evidence>
<feature type="transmembrane region" description="Helical" evidence="1">
    <location>
        <begin position="60"/>
        <end position="79"/>
    </location>
</feature>
<evidence type="ECO:0000313" key="3">
    <source>
        <dbReference type="Proteomes" id="UP000257323"/>
    </source>
</evidence>
<feature type="transmembrane region" description="Helical" evidence="1">
    <location>
        <begin position="263"/>
        <end position="280"/>
    </location>
</feature>
<keyword evidence="1" id="KW-0472">Membrane</keyword>
<comment type="caution">
    <text evidence="2">The sequence shown here is derived from an EMBL/GenBank/DDBJ whole genome shotgun (WGS) entry which is preliminary data.</text>
</comment>
<feature type="transmembrane region" description="Helical" evidence="1">
    <location>
        <begin position="86"/>
        <end position="108"/>
    </location>
</feature>
<dbReference type="EMBL" id="QUAH01000001">
    <property type="protein sequence ID" value="RFT17073.1"/>
    <property type="molecule type" value="Genomic_DNA"/>
</dbReference>
<protein>
    <submittedName>
        <fullName evidence="2">Uncharacterized protein</fullName>
    </submittedName>
</protein>
<accession>A0A3E2BQM8</accession>
<reference evidence="2 3" key="1">
    <citation type="submission" date="2018-08" db="EMBL/GenBank/DDBJ databases">
        <title>Genome analysis of the thermophilic bacterium of the candidate phylum Aminicenantes from deep subsurface aquifer revealed its physiology and ecological role.</title>
        <authorList>
            <person name="Kadnikov V.V."/>
            <person name="Mardanov A.V."/>
            <person name="Beletsky A.V."/>
            <person name="Karnachuk O.V."/>
            <person name="Ravin N.V."/>
        </authorList>
    </citation>
    <scope>NUCLEOTIDE SEQUENCE [LARGE SCALE GENOMIC DNA]</scope>
    <source>
        <strain evidence="2">BY38</strain>
    </source>
</reference>
<name>A0A3E2BQM8_9BACT</name>
<sequence length="293" mass="33380">MNNHSYIDFGTGFERIFIGLVAILAGAILIYLAVMGPLITGAIKYKTADDINNQLIGQDLVNLVVLASILIAGGVLLLRRKSTAKYLLLATPLFLIYYAISYTIGWEWSSPRYSGNNERYFFYFLFILIAALLIMLYCLSVFPKNVFSTFKKKSLLIYSILFVLFLLVFAGMWIKEVLEVIKTGTTRGYDIAPTAFWLVRVFDLGFSIPLGLLSVYLLWTRAARAYPLIYMFYGFFFTQILAVNAMGWMMFIRHDPAFALRDLVVFSILALIIVFGFVYVHRNYKLKPGPTDI</sequence>
<dbReference type="AlphaFoldDB" id="A0A3E2BQM8"/>
<keyword evidence="1" id="KW-1133">Transmembrane helix</keyword>
<organism evidence="2 3">
    <name type="scientific">Candidatus Saccharicenans subterraneus</name>
    <dbReference type="NCBI Taxonomy" id="2508984"/>
    <lineage>
        <taxon>Bacteria</taxon>
        <taxon>Candidatus Aminicenantota</taxon>
        <taxon>Candidatus Aminicenantia</taxon>
        <taxon>Candidatus Aminicenantales</taxon>
        <taxon>Candidatus Saccharicenantaceae</taxon>
        <taxon>Candidatus Saccharicenans</taxon>
    </lineage>
</organism>
<feature type="transmembrane region" description="Helical" evidence="1">
    <location>
        <begin position="120"/>
        <end position="143"/>
    </location>
</feature>
<gene>
    <name evidence="2" type="ORF">OP8BY_1015</name>
</gene>
<feature type="transmembrane region" description="Helical" evidence="1">
    <location>
        <begin position="16"/>
        <end position="40"/>
    </location>
</feature>
<evidence type="ECO:0000256" key="1">
    <source>
        <dbReference type="SAM" id="Phobius"/>
    </source>
</evidence>
<feature type="transmembrane region" description="Helical" evidence="1">
    <location>
        <begin position="155"/>
        <end position="174"/>
    </location>
</feature>
<feature type="transmembrane region" description="Helical" evidence="1">
    <location>
        <begin position="194"/>
        <end position="218"/>
    </location>
</feature>